<evidence type="ECO:0000313" key="3">
    <source>
        <dbReference type="Proteomes" id="UP000821837"/>
    </source>
</evidence>
<feature type="compositionally biased region" description="Polar residues" evidence="1">
    <location>
        <begin position="151"/>
        <end position="161"/>
    </location>
</feature>
<evidence type="ECO:0000313" key="2">
    <source>
        <dbReference type="EMBL" id="KAH7957224.1"/>
    </source>
</evidence>
<name>A0A9D4PY06_RHISA</name>
<proteinExistence type="predicted"/>
<evidence type="ECO:0000256" key="1">
    <source>
        <dbReference type="SAM" id="MobiDB-lite"/>
    </source>
</evidence>
<dbReference type="EMBL" id="JABSTV010001250">
    <property type="protein sequence ID" value="KAH7957224.1"/>
    <property type="molecule type" value="Genomic_DNA"/>
</dbReference>
<comment type="caution">
    <text evidence="2">The sequence shown here is derived from an EMBL/GenBank/DDBJ whole genome shotgun (WGS) entry which is preliminary data.</text>
</comment>
<protein>
    <submittedName>
        <fullName evidence="2">Uncharacterized protein</fullName>
    </submittedName>
</protein>
<organism evidence="2 3">
    <name type="scientific">Rhipicephalus sanguineus</name>
    <name type="common">Brown dog tick</name>
    <name type="synonym">Ixodes sanguineus</name>
    <dbReference type="NCBI Taxonomy" id="34632"/>
    <lineage>
        <taxon>Eukaryota</taxon>
        <taxon>Metazoa</taxon>
        <taxon>Ecdysozoa</taxon>
        <taxon>Arthropoda</taxon>
        <taxon>Chelicerata</taxon>
        <taxon>Arachnida</taxon>
        <taxon>Acari</taxon>
        <taxon>Parasitiformes</taxon>
        <taxon>Ixodida</taxon>
        <taxon>Ixodoidea</taxon>
        <taxon>Ixodidae</taxon>
        <taxon>Rhipicephalinae</taxon>
        <taxon>Rhipicephalus</taxon>
        <taxon>Rhipicephalus</taxon>
    </lineage>
</organism>
<dbReference type="Proteomes" id="UP000821837">
    <property type="component" value="Unassembled WGS sequence"/>
</dbReference>
<accession>A0A9D4PY06</accession>
<reference evidence="2" key="1">
    <citation type="journal article" date="2020" name="Cell">
        <title>Large-Scale Comparative Analyses of Tick Genomes Elucidate Their Genetic Diversity and Vector Capacities.</title>
        <authorList>
            <consortium name="Tick Genome and Microbiome Consortium (TIGMIC)"/>
            <person name="Jia N."/>
            <person name="Wang J."/>
            <person name="Shi W."/>
            <person name="Du L."/>
            <person name="Sun Y."/>
            <person name="Zhan W."/>
            <person name="Jiang J.F."/>
            <person name="Wang Q."/>
            <person name="Zhang B."/>
            <person name="Ji P."/>
            <person name="Bell-Sakyi L."/>
            <person name="Cui X.M."/>
            <person name="Yuan T.T."/>
            <person name="Jiang B.G."/>
            <person name="Yang W.F."/>
            <person name="Lam T.T."/>
            <person name="Chang Q.C."/>
            <person name="Ding S.J."/>
            <person name="Wang X.J."/>
            <person name="Zhu J.G."/>
            <person name="Ruan X.D."/>
            <person name="Zhao L."/>
            <person name="Wei J.T."/>
            <person name="Ye R.Z."/>
            <person name="Que T.C."/>
            <person name="Du C.H."/>
            <person name="Zhou Y.H."/>
            <person name="Cheng J.X."/>
            <person name="Dai P.F."/>
            <person name="Guo W.B."/>
            <person name="Han X.H."/>
            <person name="Huang E.J."/>
            <person name="Li L.F."/>
            <person name="Wei W."/>
            <person name="Gao Y.C."/>
            <person name="Liu J.Z."/>
            <person name="Shao H.Z."/>
            <person name="Wang X."/>
            <person name="Wang C.C."/>
            <person name="Yang T.C."/>
            <person name="Huo Q.B."/>
            <person name="Li W."/>
            <person name="Chen H.Y."/>
            <person name="Chen S.E."/>
            <person name="Zhou L.G."/>
            <person name="Ni X.B."/>
            <person name="Tian J.H."/>
            <person name="Sheng Y."/>
            <person name="Liu T."/>
            <person name="Pan Y.S."/>
            <person name="Xia L.Y."/>
            <person name="Li J."/>
            <person name="Zhao F."/>
            <person name="Cao W.C."/>
        </authorList>
    </citation>
    <scope>NUCLEOTIDE SEQUENCE</scope>
    <source>
        <strain evidence="2">Rsan-2018</strain>
    </source>
</reference>
<dbReference type="VEuPathDB" id="VectorBase:RSAN_057776"/>
<reference evidence="2" key="2">
    <citation type="submission" date="2021-09" db="EMBL/GenBank/DDBJ databases">
        <authorList>
            <person name="Jia N."/>
            <person name="Wang J."/>
            <person name="Shi W."/>
            <person name="Du L."/>
            <person name="Sun Y."/>
            <person name="Zhan W."/>
            <person name="Jiang J."/>
            <person name="Wang Q."/>
            <person name="Zhang B."/>
            <person name="Ji P."/>
            <person name="Sakyi L.B."/>
            <person name="Cui X."/>
            <person name="Yuan T."/>
            <person name="Jiang B."/>
            <person name="Yang W."/>
            <person name="Lam T.T.-Y."/>
            <person name="Chang Q."/>
            <person name="Ding S."/>
            <person name="Wang X."/>
            <person name="Zhu J."/>
            <person name="Ruan X."/>
            <person name="Zhao L."/>
            <person name="Wei J."/>
            <person name="Que T."/>
            <person name="Du C."/>
            <person name="Cheng J."/>
            <person name="Dai P."/>
            <person name="Han X."/>
            <person name="Huang E."/>
            <person name="Gao Y."/>
            <person name="Liu J."/>
            <person name="Shao H."/>
            <person name="Ye R."/>
            <person name="Li L."/>
            <person name="Wei W."/>
            <person name="Wang X."/>
            <person name="Wang C."/>
            <person name="Huo Q."/>
            <person name="Li W."/>
            <person name="Guo W."/>
            <person name="Chen H."/>
            <person name="Chen S."/>
            <person name="Zhou L."/>
            <person name="Zhou L."/>
            <person name="Ni X."/>
            <person name="Tian J."/>
            <person name="Zhou Y."/>
            <person name="Sheng Y."/>
            <person name="Liu T."/>
            <person name="Pan Y."/>
            <person name="Xia L."/>
            <person name="Li J."/>
            <person name="Zhao F."/>
            <person name="Cao W."/>
        </authorList>
    </citation>
    <scope>NUCLEOTIDE SEQUENCE</scope>
    <source>
        <strain evidence="2">Rsan-2018</strain>
        <tissue evidence="2">Larvae</tissue>
    </source>
</reference>
<keyword evidence="3" id="KW-1185">Reference proteome</keyword>
<dbReference type="VEuPathDB" id="VectorBase:RSAN_040748"/>
<feature type="compositionally biased region" description="Low complexity" evidence="1">
    <location>
        <begin position="172"/>
        <end position="182"/>
    </location>
</feature>
<gene>
    <name evidence="2" type="ORF">HPB52_016349</name>
</gene>
<dbReference type="AlphaFoldDB" id="A0A9D4PY06"/>
<sequence length="226" mass="23963">MRAASERPAGLPSTCRPMGPSLALVVAAASHMATRLPNPYDSDGAHTSQPVLSLPPARIFESMVTGSEDTVEELLDKDSVAALSVFLIARTLENLVGKKYDAKKLSSGDLLVEVTQKEHSDTLLKQKQFAHLNPPTKQPPAAPTFKVPEVSFSQTSGTTPTNERDPVPLDTPPSASASPPEAMEVTPGSPASLTLTASPKVRRSSLDRLKGKKHPPVQPPHKGGEV</sequence>
<feature type="region of interest" description="Disordered" evidence="1">
    <location>
        <begin position="151"/>
        <end position="226"/>
    </location>
</feature>